<dbReference type="Pfam" id="PF13751">
    <property type="entry name" value="DDE_Tnp_1_6"/>
    <property type="match status" value="1"/>
</dbReference>
<proteinExistence type="predicted"/>
<evidence type="ECO:0000313" key="3">
    <source>
        <dbReference type="Proteomes" id="UP001317001"/>
    </source>
</evidence>
<dbReference type="Proteomes" id="UP001317001">
    <property type="component" value="Chromosome"/>
</dbReference>
<gene>
    <name evidence="2" type="ORF">NPX36_03845</name>
</gene>
<dbReference type="EMBL" id="CP102382">
    <property type="protein sequence ID" value="UUV22811.1"/>
    <property type="molecule type" value="Genomic_DNA"/>
</dbReference>
<reference evidence="2 3" key="1">
    <citation type="submission" date="2022-08" db="EMBL/GenBank/DDBJ databases">
        <title>Myroides zhujiangensis sp. nov., a novel bacterium isolated from sediment in the Pearl River Estuary.</title>
        <authorList>
            <person name="Cui L."/>
        </authorList>
    </citation>
    <scope>NUCLEOTIDE SEQUENCE [LARGE SCALE GENOMIC DNA]</scope>
    <source>
        <strain evidence="2 3">SCSIO 72103</strain>
    </source>
</reference>
<feature type="domain" description="Transposase DDE" evidence="1">
    <location>
        <begin position="7"/>
        <end position="70"/>
    </location>
</feature>
<evidence type="ECO:0000313" key="2">
    <source>
        <dbReference type="EMBL" id="UUV22811.1"/>
    </source>
</evidence>
<dbReference type="InterPro" id="IPR025668">
    <property type="entry name" value="Tnp_DDE_dom"/>
</dbReference>
<evidence type="ECO:0000259" key="1">
    <source>
        <dbReference type="Pfam" id="PF13751"/>
    </source>
</evidence>
<keyword evidence="3" id="KW-1185">Reference proteome</keyword>
<organism evidence="2 3">
    <name type="scientific">Paenimyroides aestuarii</name>
    <dbReference type="NCBI Taxonomy" id="2968490"/>
    <lineage>
        <taxon>Bacteria</taxon>
        <taxon>Pseudomonadati</taxon>
        <taxon>Bacteroidota</taxon>
        <taxon>Flavobacteriia</taxon>
        <taxon>Flavobacteriales</taxon>
        <taxon>Flavobacteriaceae</taxon>
        <taxon>Paenimyroides</taxon>
    </lineage>
</organism>
<protein>
    <submittedName>
        <fullName evidence="2">Transposase</fullName>
    </submittedName>
</protein>
<name>A0ABY5NW45_9FLAO</name>
<accession>A0ABY5NW45</accession>
<sequence>MHKTHESTKTTQARYTQYLSHYQAGNCQGCPLRGICFKAKGNWSIERNNNLERHKEKVRNLLLNDREHQKQSKQPMVFLFVFL</sequence>